<dbReference type="EMBL" id="BKCP01005295">
    <property type="protein sequence ID" value="GER37221.1"/>
    <property type="molecule type" value="Genomic_DNA"/>
</dbReference>
<sequence>MAATTKGGEELEGGDGSIERERRELGSSIGVRTRGGEDELARLRSNRSGLCRVDLPGDGLKGCVRTRARPAGLGSTAWTATRATTDGGLGGQLGLRTCGPRWCDGVARGWFTGGSGSRRRWLAGKMGTWPDFGCEGLMDLLLSV</sequence>
<name>A0A5A7PX59_STRAF</name>
<dbReference type="Proteomes" id="UP000325081">
    <property type="component" value="Unassembled WGS sequence"/>
</dbReference>
<evidence type="ECO:0000313" key="3">
    <source>
        <dbReference type="Proteomes" id="UP000325081"/>
    </source>
</evidence>
<accession>A0A5A7PX59</accession>
<gene>
    <name evidence="2" type="ORF">STAS_13623</name>
</gene>
<evidence type="ECO:0000256" key="1">
    <source>
        <dbReference type="SAM" id="MobiDB-lite"/>
    </source>
</evidence>
<dbReference type="AlphaFoldDB" id="A0A5A7PX59"/>
<comment type="caution">
    <text evidence="2">The sequence shown here is derived from an EMBL/GenBank/DDBJ whole genome shotgun (WGS) entry which is preliminary data.</text>
</comment>
<feature type="region of interest" description="Disordered" evidence="1">
    <location>
        <begin position="1"/>
        <end position="31"/>
    </location>
</feature>
<protein>
    <submittedName>
        <fullName evidence="2">Vimentin</fullName>
    </submittedName>
</protein>
<reference evidence="3" key="1">
    <citation type="journal article" date="2019" name="Curr. Biol.">
        <title>Genome Sequence of Striga asiatica Provides Insight into the Evolution of Plant Parasitism.</title>
        <authorList>
            <person name="Yoshida S."/>
            <person name="Kim S."/>
            <person name="Wafula E.K."/>
            <person name="Tanskanen J."/>
            <person name="Kim Y.M."/>
            <person name="Honaas L."/>
            <person name="Yang Z."/>
            <person name="Spallek T."/>
            <person name="Conn C.E."/>
            <person name="Ichihashi Y."/>
            <person name="Cheong K."/>
            <person name="Cui S."/>
            <person name="Der J.P."/>
            <person name="Gundlach H."/>
            <person name="Jiao Y."/>
            <person name="Hori C."/>
            <person name="Ishida J.K."/>
            <person name="Kasahara H."/>
            <person name="Kiba T."/>
            <person name="Kim M.S."/>
            <person name="Koo N."/>
            <person name="Laohavisit A."/>
            <person name="Lee Y.H."/>
            <person name="Lumba S."/>
            <person name="McCourt P."/>
            <person name="Mortimer J.C."/>
            <person name="Mutuku J.M."/>
            <person name="Nomura T."/>
            <person name="Sasaki-Sekimoto Y."/>
            <person name="Seto Y."/>
            <person name="Wang Y."/>
            <person name="Wakatake T."/>
            <person name="Sakakibara H."/>
            <person name="Demura T."/>
            <person name="Yamaguchi S."/>
            <person name="Yoneyama K."/>
            <person name="Manabe R.I."/>
            <person name="Nelson D.C."/>
            <person name="Schulman A.H."/>
            <person name="Timko M.P."/>
            <person name="dePamphilis C.W."/>
            <person name="Choi D."/>
            <person name="Shirasu K."/>
        </authorList>
    </citation>
    <scope>NUCLEOTIDE SEQUENCE [LARGE SCALE GENOMIC DNA]</scope>
    <source>
        <strain evidence="3">cv. UVA1</strain>
    </source>
</reference>
<evidence type="ECO:0000313" key="2">
    <source>
        <dbReference type="EMBL" id="GER37221.1"/>
    </source>
</evidence>
<proteinExistence type="predicted"/>
<organism evidence="2 3">
    <name type="scientific">Striga asiatica</name>
    <name type="common">Asiatic witchweed</name>
    <name type="synonym">Buchnera asiatica</name>
    <dbReference type="NCBI Taxonomy" id="4170"/>
    <lineage>
        <taxon>Eukaryota</taxon>
        <taxon>Viridiplantae</taxon>
        <taxon>Streptophyta</taxon>
        <taxon>Embryophyta</taxon>
        <taxon>Tracheophyta</taxon>
        <taxon>Spermatophyta</taxon>
        <taxon>Magnoliopsida</taxon>
        <taxon>eudicotyledons</taxon>
        <taxon>Gunneridae</taxon>
        <taxon>Pentapetalae</taxon>
        <taxon>asterids</taxon>
        <taxon>lamiids</taxon>
        <taxon>Lamiales</taxon>
        <taxon>Orobanchaceae</taxon>
        <taxon>Buchnereae</taxon>
        <taxon>Striga</taxon>
    </lineage>
</organism>
<keyword evidence="3" id="KW-1185">Reference proteome</keyword>